<dbReference type="Proteomes" id="UP000463051">
    <property type="component" value="Unassembled WGS sequence"/>
</dbReference>
<keyword evidence="5" id="KW-1185">Reference proteome</keyword>
<comment type="caution">
    <text evidence="4">The sequence shown here is derived from an EMBL/GenBank/DDBJ whole genome shotgun (WGS) entry which is preliminary data.</text>
</comment>
<evidence type="ECO:0000313" key="5">
    <source>
        <dbReference type="Proteomes" id="UP000463051"/>
    </source>
</evidence>
<feature type="domain" description="Glycosyltransferase subfamily 4-like N-terminal" evidence="3">
    <location>
        <begin position="15"/>
        <end position="181"/>
    </location>
</feature>
<keyword evidence="2 4" id="KW-0808">Transferase</keyword>
<dbReference type="PANTHER" id="PTHR12526:SF510">
    <property type="entry name" value="D-INOSITOL 3-PHOSPHATE GLYCOSYLTRANSFERASE"/>
    <property type="match status" value="1"/>
</dbReference>
<proteinExistence type="predicted"/>
<dbReference type="PANTHER" id="PTHR12526">
    <property type="entry name" value="GLYCOSYLTRANSFERASE"/>
    <property type="match status" value="1"/>
</dbReference>
<dbReference type="SUPFAM" id="SSF53756">
    <property type="entry name" value="UDP-Glycosyltransferase/glycogen phosphorylase"/>
    <property type="match status" value="1"/>
</dbReference>
<organism evidence="4 5">
    <name type="scientific">Paenibacillus monticola</name>
    <dbReference type="NCBI Taxonomy" id="2666075"/>
    <lineage>
        <taxon>Bacteria</taxon>
        <taxon>Bacillati</taxon>
        <taxon>Bacillota</taxon>
        <taxon>Bacilli</taxon>
        <taxon>Bacillales</taxon>
        <taxon>Paenibacillaceae</taxon>
        <taxon>Paenibacillus</taxon>
    </lineage>
</organism>
<reference evidence="4 5" key="1">
    <citation type="submission" date="2019-11" db="EMBL/GenBank/DDBJ databases">
        <title>Paenibacillus monticola sp. nov., a novel PGPR strain isolated from mountain sample in China.</title>
        <authorList>
            <person name="Zhao Q."/>
            <person name="Li H.-P."/>
            <person name="Zhang J.-L."/>
        </authorList>
    </citation>
    <scope>NUCLEOTIDE SEQUENCE [LARGE SCALE GENOMIC DNA]</scope>
    <source>
        <strain evidence="4 5">LC-T2</strain>
    </source>
</reference>
<evidence type="ECO:0000256" key="1">
    <source>
        <dbReference type="ARBA" id="ARBA00022676"/>
    </source>
</evidence>
<name>A0A7X2L2Y3_9BACL</name>
<dbReference type="EMBL" id="WJXB01000007">
    <property type="protein sequence ID" value="MRN54894.1"/>
    <property type="molecule type" value="Genomic_DNA"/>
</dbReference>
<keyword evidence="1" id="KW-0328">Glycosyltransferase</keyword>
<evidence type="ECO:0000259" key="3">
    <source>
        <dbReference type="Pfam" id="PF13439"/>
    </source>
</evidence>
<evidence type="ECO:0000256" key="2">
    <source>
        <dbReference type="ARBA" id="ARBA00022679"/>
    </source>
</evidence>
<dbReference type="InterPro" id="IPR028098">
    <property type="entry name" value="Glyco_trans_4-like_N"/>
</dbReference>
<dbReference type="Pfam" id="PF13692">
    <property type="entry name" value="Glyco_trans_1_4"/>
    <property type="match status" value="1"/>
</dbReference>
<evidence type="ECO:0000313" key="4">
    <source>
        <dbReference type="EMBL" id="MRN54894.1"/>
    </source>
</evidence>
<dbReference type="RefSeq" id="WP_154120417.1">
    <property type="nucleotide sequence ID" value="NZ_WJXB01000007.1"/>
</dbReference>
<dbReference type="GO" id="GO:0016757">
    <property type="term" value="F:glycosyltransferase activity"/>
    <property type="evidence" value="ECO:0007669"/>
    <property type="project" value="UniProtKB-KW"/>
</dbReference>
<dbReference type="Pfam" id="PF13439">
    <property type="entry name" value="Glyco_transf_4"/>
    <property type="match status" value="1"/>
</dbReference>
<dbReference type="Gene3D" id="3.40.50.2000">
    <property type="entry name" value="Glycogen Phosphorylase B"/>
    <property type="match status" value="2"/>
</dbReference>
<dbReference type="CDD" id="cd03801">
    <property type="entry name" value="GT4_PimA-like"/>
    <property type="match status" value="1"/>
</dbReference>
<sequence>MKILLVQSMEYLYPWGGAHKANRILMEGLAARGHQCLVITPSLNVRGYAEFLQTKVDSGEFDILEDQEDLFTIRQKSVTAYTVKGTFKVFPFLKSKIEQFQPDITIVSEDNTHMLLETVLETRARTVFLAHSQATLPFGPESFQEDSSKLGLYKQLHGILSVSQYLKNYFRMYAGIDSKVIYFPSYGPGPFPYLGHFDNKYVTVINPSAIKGISIFIGLARALPHVAFAAVPTWATTDDELDALRAIPNITLLEPSENINDIYKLTKVFLMPSLWGESFGQVVVEAMLRGIPVIASHVGGLPEAKLGLDFILPVQPITQYMNESVLASKIPVPVIPEQNLEPWRLALTELVDNRVHYDALSMDSYERSRDFHAQLGIEPFEIYLQELVDTTTQNISSIAPSSTDATSKIMETISNLSVEQRARLLTAIGERRAKG</sequence>
<dbReference type="AlphaFoldDB" id="A0A7X2L2Y3"/>
<gene>
    <name evidence="4" type="ORF">GJB61_18070</name>
</gene>
<protein>
    <submittedName>
        <fullName evidence="4">Glycosyltransferase</fullName>
    </submittedName>
</protein>
<accession>A0A7X2L2Y3</accession>